<reference evidence="1 2" key="1">
    <citation type="submission" date="2016-01" db="EMBL/GenBank/DDBJ databases">
        <title>Investigation of taxonomic status of Bacillus aminovorans.</title>
        <authorList>
            <person name="Verma A."/>
            <person name="Pal Y."/>
            <person name="Krishnamurthi S."/>
        </authorList>
    </citation>
    <scope>NUCLEOTIDE SEQUENCE [LARGE SCALE GENOMIC DNA]</scope>
    <source>
        <strain evidence="1 2">DSM 1314</strain>
    </source>
</reference>
<dbReference type="AlphaFoldDB" id="A0A177L6N5"/>
<dbReference type="EMBL" id="LQWY01000025">
    <property type="protein sequence ID" value="OAH60962.1"/>
    <property type="molecule type" value="Genomic_DNA"/>
</dbReference>
<keyword evidence="2" id="KW-1185">Reference proteome</keyword>
<evidence type="ECO:0000313" key="2">
    <source>
        <dbReference type="Proteomes" id="UP000076935"/>
    </source>
</evidence>
<dbReference type="Proteomes" id="UP000076935">
    <property type="component" value="Unassembled WGS sequence"/>
</dbReference>
<dbReference type="RefSeq" id="WP_063965698.1">
    <property type="nucleotide sequence ID" value="NZ_JBCNAN010000013.1"/>
</dbReference>
<evidence type="ECO:0000313" key="1">
    <source>
        <dbReference type="EMBL" id="OAH60962.1"/>
    </source>
</evidence>
<organism evidence="1 2">
    <name type="scientific">Domibacillus aminovorans</name>
    <dbReference type="NCBI Taxonomy" id="29332"/>
    <lineage>
        <taxon>Bacteria</taxon>
        <taxon>Bacillati</taxon>
        <taxon>Bacillota</taxon>
        <taxon>Bacilli</taxon>
        <taxon>Bacillales</taxon>
        <taxon>Bacillaceae</taxon>
        <taxon>Domibacillus</taxon>
    </lineage>
</organism>
<gene>
    <name evidence="1" type="ORF">AWH49_14385</name>
</gene>
<sequence>MRNKKGLVNDWFVLQSLFNHNVPFELINILDNLIKVNKMDTAKITDVETMKKVKKLYKQFISRFSRIPKVFPIIISATEALNTDLVVSNFNVKSMKYALTIKELDPQYQVFISLAFGNQIYDVEANLRKHGKDLYNFVGGLPAIPFQDEALKQWIVRHAGATDNLAIHSVARLWNHPKFPRGKSLAEMKAYILNHRAVTEWELAKRKYPEIFSQPFKCRIQDTPYKNENEQVRILDANDELQIMLGVLTACCQRLDGTGEACMIEGLINPDSGFLVFERGPKVLAQSWIWLTEDLTCLVMDNIELADCRKPEDILYLLFHWANQSSYQNIQMGTGFNRVKIGLPVQAKEMQWYRQMWKFKYTDAHQRVWIKKNGEMCISLEECNAE</sequence>
<accession>A0A177L6N5</accession>
<comment type="caution">
    <text evidence="1">The sequence shown here is derived from an EMBL/GenBank/DDBJ whole genome shotgun (WGS) entry which is preliminary data.</text>
</comment>
<name>A0A177L6N5_9BACI</name>
<proteinExistence type="predicted"/>
<protein>
    <submittedName>
        <fullName evidence="1">Uncharacterized protein</fullName>
    </submittedName>
</protein>